<evidence type="ECO:0000313" key="2">
    <source>
        <dbReference type="Proteomes" id="UP000789901"/>
    </source>
</evidence>
<feature type="non-terminal residue" evidence="1">
    <location>
        <position position="157"/>
    </location>
</feature>
<gene>
    <name evidence="1" type="ORF">GMARGA_LOCUS40571</name>
</gene>
<organism evidence="1 2">
    <name type="scientific">Gigaspora margarita</name>
    <dbReference type="NCBI Taxonomy" id="4874"/>
    <lineage>
        <taxon>Eukaryota</taxon>
        <taxon>Fungi</taxon>
        <taxon>Fungi incertae sedis</taxon>
        <taxon>Mucoromycota</taxon>
        <taxon>Glomeromycotina</taxon>
        <taxon>Glomeromycetes</taxon>
        <taxon>Diversisporales</taxon>
        <taxon>Gigasporaceae</taxon>
        <taxon>Gigaspora</taxon>
    </lineage>
</organism>
<dbReference type="EMBL" id="CAJVQB010104363">
    <property type="protein sequence ID" value="CAG8851119.1"/>
    <property type="molecule type" value="Genomic_DNA"/>
</dbReference>
<protein>
    <submittedName>
        <fullName evidence="1">17294_t:CDS:1</fullName>
    </submittedName>
</protein>
<proteinExistence type="predicted"/>
<reference evidence="1 2" key="1">
    <citation type="submission" date="2021-06" db="EMBL/GenBank/DDBJ databases">
        <authorList>
            <person name="Kallberg Y."/>
            <person name="Tangrot J."/>
            <person name="Rosling A."/>
        </authorList>
    </citation>
    <scope>NUCLEOTIDE SEQUENCE [LARGE SCALE GENOMIC DNA]</scope>
    <source>
        <strain evidence="1 2">120-4 pot B 10/14</strain>
    </source>
</reference>
<name>A0ABN7X9Q8_GIGMA</name>
<keyword evidence="2" id="KW-1185">Reference proteome</keyword>
<comment type="caution">
    <text evidence="1">The sequence shown here is derived from an EMBL/GenBank/DDBJ whole genome shotgun (WGS) entry which is preliminary data.</text>
</comment>
<sequence length="157" mass="18068">MWMILKQKIFEELSVCVTKIKHEIANDFSARRTKIANKLNTKNNATIIVEIKRILTNVYRKLTAEINTKITNELFEINTELNNKLITEITKINTHDAGTPLSSSFGNFICYPIHLLKKIGTILSIFDLKKEIGDTMDYIFETVKHEIRQLTGGWLGK</sequence>
<evidence type="ECO:0000313" key="1">
    <source>
        <dbReference type="EMBL" id="CAG8851119.1"/>
    </source>
</evidence>
<accession>A0ABN7X9Q8</accession>
<dbReference type="Proteomes" id="UP000789901">
    <property type="component" value="Unassembled WGS sequence"/>
</dbReference>